<dbReference type="AlphaFoldDB" id="R4Z1W3"/>
<proteinExistence type="predicted"/>
<sequence length="240" mass="24709">MIAGGIVAAILVLGGLIVVLGDDSGNDVNARDQAQSTSALSTPTTAPAPATTAPAPATTAPTTAPPTTAAPAVGENPTPATAGEAGTDAASPASGNPPTTIDSLADIKIAPWQFDVPVEEVRARFEKVGESDDLCVPLVALSSTPEFNVFPDLSAAQFDEYFANWFATADQIRPRLSDELANQMDAARKVIEFIQKTIADDGGTVNAQAARILLDARPTELPKVLPFYVAVAAQCPNPTS</sequence>
<keyword evidence="3" id="KW-1185">Reference proteome</keyword>
<feature type="compositionally biased region" description="Polar residues" evidence="1">
    <location>
        <begin position="93"/>
        <end position="102"/>
    </location>
</feature>
<dbReference type="Proteomes" id="UP000018291">
    <property type="component" value="Unassembled WGS sequence"/>
</dbReference>
<feature type="compositionally biased region" description="Polar residues" evidence="1">
    <location>
        <begin position="32"/>
        <end position="41"/>
    </location>
</feature>
<reference evidence="2 3" key="1">
    <citation type="journal article" date="2013" name="ISME J.">
        <title>Metabolic model for the filamentous 'Candidatus Microthrix parvicella' based on genomic and metagenomic analyses.</title>
        <authorList>
            <person name="Jon McIlroy S."/>
            <person name="Kristiansen R."/>
            <person name="Albertsen M."/>
            <person name="Michael Karst S."/>
            <person name="Rossetti S."/>
            <person name="Lund Nielsen J."/>
            <person name="Tandoi V."/>
            <person name="James Seviour R."/>
            <person name="Nielsen P.H."/>
        </authorList>
    </citation>
    <scope>NUCLEOTIDE SEQUENCE [LARGE SCALE GENOMIC DNA]</scope>
    <source>
        <strain evidence="2 3">RN1</strain>
    </source>
</reference>
<evidence type="ECO:0000313" key="2">
    <source>
        <dbReference type="EMBL" id="CCM63251.1"/>
    </source>
</evidence>
<evidence type="ECO:0000313" key="3">
    <source>
        <dbReference type="Proteomes" id="UP000018291"/>
    </source>
</evidence>
<feature type="region of interest" description="Disordered" evidence="1">
    <location>
        <begin position="29"/>
        <end position="102"/>
    </location>
</feature>
<gene>
    <name evidence="2" type="ORF">BN381_20075</name>
</gene>
<dbReference type="HOGENOM" id="CLU_1154754_0_0_11"/>
<accession>R4Z1W3</accession>
<comment type="caution">
    <text evidence="2">The sequence shown here is derived from an EMBL/GenBank/DDBJ whole genome shotgun (WGS) entry which is preliminary data.</text>
</comment>
<protein>
    <submittedName>
        <fullName evidence="2">Uncharacterized protein</fullName>
    </submittedName>
</protein>
<name>R4Z1W3_9ACTN</name>
<feature type="compositionally biased region" description="Low complexity" evidence="1">
    <location>
        <begin position="42"/>
        <end position="72"/>
    </location>
</feature>
<evidence type="ECO:0000256" key="1">
    <source>
        <dbReference type="SAM" id="MobiDB-lite"/>
    </source>
</evidence>
<organism evidence="2 3">
    <name type="scientific">Candidatus Neomicrothrix parvicella RN1</name>
    <dbReference type="NCBI Taxonomy" id="1229780"/>
    <lineage>
        <taxon>Bacteria</taxon>
        <taxon>Bacillati</taxon>
        <taxon>Actinomycetota</taxon>
        <taxon>Acidimicrobiia</taxon>
        <taxon>Acidimicrobiales</taxon>
        <taxon>Microthrixaceae</taxon>
        <taxon>Candidatus Neomicrothrix</taxon>
    </lineage>
</organism>
<dbReference type="EMBL" id="CANL01000012">
    <property type="protein sequence ID" value="CCM63251.1"/>
    <property type="molecule type" value="Genomic_DNA"/>
</dbReference>
<dbReference type="STRING" id="1229780.BN381_20075"/>